<protein>
    <recommendedName>
        <fullName evidence="4">Secreted protein</fullName>
    </recommendedName>
</protein>
<evidence type="ECO:0000313" key="3">
    <source>
        <dbReference type="Proteomes" id="UP000248584"/>
    </source>
</evidence>
<keyword evidence="3" id="KW-1185">Reference proteome</keyword>
<evidence type="ECO:0000256" key="1">
    <source>
        <dbReference type="SAM" id="Phobius"/>
    </source>
</evidence>
<dbReference type="EMBL" id="QKZR01000003">
    <property type="protein sequence ID" value="PZX39937.1"/>
    <property type="molecule type" value="Genomic_DNA"/>
</dbReference>
<gene>
    <name evidence="2" type="ORF">LX97_02297</name>
</gene>
<accession>A0ABX5PXT7</accession>
<sequence length="185" mass="21191">MYDLNNKVVLSWLFFNFYLLNMIRKLIFTFFLFFSINAFSQGMSYGVSYGQGLGDNLNYSISIEYNYYFIELGDNLELGLATSGTYRDIDFEPTEFNPDGYSEAVFQGGVGVATRYYLSDLFKVNLDAGYEFSSSSDQIASLTFIKPYLELDLDSFSIISGPSFAFNSDYTFTSFNLGFRFKNLY</sequence>
<organism evidence="2 3">
    <name type="scientific">Nonlabens dokdonensis</name>
    <dbReference type="NCBI Taxonomy" id="328515"/>
    <lineage>
        <taxon>Bacteria</taxon>
        <taxon>Pseudomonadati</taxon>
        <taxon>Bacteroidota</taxon>
        <taxon>Flavobacteriia</taxon>
        <taxon>Flavobacteriales</taxon>
        <taxon>Flavobacteriaceae</taxon>
        <taxon>Nonlabens</taxon>
    </lineage>
</organism>
<feature type="transmembrane region" description="Helical" evidence="1">
    <location>
        <begin position="12"/>
        <end position="34"/>
    </location>
</feature>
<keyword evidence="1" id="KW-0472">Membrane</keyword>
<dbReference type="Proteomes" id="UP000248584">
    <property type="component" value="Unassembled WGS sequence"/>
</dbReference>
<comment type="caution">
    <text evidence="2">The sequence shown here is derived from an EMBL/GenBank/DDBJ whole genome shotgun (WGS) entry which is preliminary data.</text>
</comment>
<keyword evidence="1" id="KW-0812">Transmembrane</keyword>
<keyword evidence="1" id="KW-1133">Transmembrane helix</keyword>
<reference evidence="2 3" key="1">
    <citation type="submission" date="2018-06" db="EMBL/GenBank/DDBJ databases">
        <title>Genomic Encyclopedia of Archaeal and Bacterial Type Strains, Phase II (KMG-II): from individual species to whole genera.</title>
        <authorList>
            <person name="Goeker M."/>
        </authorList>
    </citation>
    <scope>NUCLEOTIDE SEQUENCE [LARGE SCALE GENOMIC DNA]</scope>
    <source>
        <strain evidence="2 3">DSM 17205</strain>
    </source>
</reference>
<evidence type="ECO:0008006" key="4">
    <source>
        <dbReference type="Google" id="ProtNLM"/>
    </source>
</evidence>
<name>A0ABX5PXT7_9FLAO</name>
<proteinExistence type="predicted"/>
<evidence type="ECO:0000313" key="2">
    <source>
        <dbReference type="EMBL" id="PZX39937.1"/>
    </source>
</evidence>